<reference evidence="1 2" key="1">
    <citation type="journal article" date="2024" name="Anaerobe">
        <title>The identification of Finegoldia dalianensis sp. nov., isolated from the pus of a patient with skin abscess and genomic analysis of the strains belonging to Finegoldia genus.</title>
        <authorList>
            <person name="Li Y."/>
            <person name="Wang Y."/>
            <person name="Xiao D."/>
            <person name="Wang J."/>
            <person name="Jin D."/>
        </authorList>
    </citation>
    <scope>NUCLEOTIDE SEQUENCE [LARGE SCALE GENOMIC DNA]</scope>
    <source>
        <strain evidence="1 2">LY240594</strain>
    </source>
</reference>
<proteinExistence type="predicted"/>
<gene>
    <name evidence="1" type="ORF">ABDJ34_08120</name>
</gene>
<comment type="caution">
    <text evidence="1">The sequence shown here is derived from an EMBL/GenBank/DDBJ whole genome shotgun (WGS) entry which is preliminary data.</text>
</comment>
<sequence>MKLEKTSLDIEKIENISIFSYNGYILGFTNYESLDDTSFFPIVINSKHYDKDKLKTYFNFINIMSDYNGYSNLPEYNIYFKEYNKGYNNRDEFDVMQLIELSSNGDICITPEHTSNLIEIVESLMNTFSEKDDKLVTNFIEKDNVATRILSLDDDNYIQIGINRLEQHFLSYHSTTDEIDDIVKIFEHIFEMLDKNLKQK</sequence>
<organism evidence="1 2">
    <name type="scientific">Finegoldia dalianensis</name>
    <dbReference type="NCBI Taxonomy" id="3145239"/>
    <lineage>
        <taxon>Bacteria</taxon>
        <taxon>Bacillati</taxon>
        <taxon>Bacillota</taxon>
        <taxon>Tissierellia</taxon>
        <taxon>Tissierellales</taxon>
        <taxon>Peptoniphilaceae</taxon>
        <taxon>Finegoldia</taxon>
    </lineage>
</organism>
<protein>
    <recommendedName>
        <fullName evidence="3">DUF4375 domain-containing protein</fullName>
    </recommendedName>
</protein>
<evidence type="ECO:0000313" key="2">
    <source>
        <dbReference type="Proteomes" id="UP001634413"/>
    </source>
</evidence>
<accession>A0ABW9KFH5</accession>
<keyword evidence="2" id="KW-1185">Reference proteome</keyword>
<dbReference type="EMBL" id="JBDLBQ010000007">
    <property type="protein sequence ID" value="MFN2102865.1"/>
    <property type="molecule type" value="Genomic_DNA"/>
</dbReference>
<evidence type="ECO:0000313" key="1">
    <source>
        <dbReference type="EMBL" id="MFN2102865.1"/>
    </source>
</evidence>
<evidence type="ECO:0008006" key="3">
    <source>
        <dbReference type="Google" id="ProtNLM"/>
    </source>
</evidence>
<dbReference type="Proteomes" id="UP001634413">
    <property type="component" value="Unassembled WGS sequence"/>
</dbReference>
<dbReference type="RefSeq" id="WP_412702008.1">
    <property type="nucleotide sequence ID" value="NZ_JBDLBQ010000007.1"/>
</dbReference>
<name>A0ABW9KFH5_9FIRM</name>